<feature type="transmembrane region" description="Helical" evidence="13">
    <location>
        <begin position="153"/>
        <end position="178"/>
    </location>
</feature>
<evidence type="ECO:0000256" key="1">
    <source>
        <dbReference type="ARBA" id="ARBA00002510"/>
    </source>
</evidence>
<feature type="transmembrane region" description="Helical" evidence="13">
    <location>
        <begin position="190"/>
        <end position="209"/>
    </location>
</feature>
<name>A0A090EDG6_MESPL</name>
<dbReference type="Pfam" id="PF03824">
    <property type="entry name" value="NicO"/>
    <property type="match status" value="2"/>
</dbReference>
<dbReference type="InterPro" id="IPR011541">
    <property type="entry name" value="Ni/Co_transpt_high_affinity"/>
</dbReference>
<keyword evidence="8 13" id="KW-1133">Transmembrane helix</keyword>
<evidence type="ECO:0000256" key="13">
    <source>
        <dbReference type="RuleBase" id="RU362101"/>
    </source>
</evidence>
<evidence type="ECO:0000256" key="3">
    <source>
        <dbReference type="ARBA" id="ARBA00022426"/>
    </source>
</evidence>
<dbReference type="GO" id="GO:0032025">
    <property type="term" value="P:response to cobalt ion"/>
    <property type="evidence" value="ECO:0007669"/>
    <property type="project" value="TreeGrafter"/>
</dbReference>
<evidence type="ECO:0000256" key="2">
    <source>
        <dbReference type="ARBA" id="ARBA00004651"/>
    </source>
</evidence>
<reference evidence="16" key="1">
    <citation type="submission" date="2014-08" db="EMBL/GenBank/DDBJ databases">
        <authorList>
            <person name="Moulin L."/>
        </authorList>
    </citation>
    <scope>NUCLEOTIDE SEQUENCE [LARGE SCALE GENOMIC DNA]</scope>
</reference>
<accession>A0A090EDG6</accession>
<feature type="compositionally biased region" description="Basic and acidic residues" evidence="14">
    <location>
        <begin position="261"/>
        <end position="286"/>
    </location>
</feature>
<dbReference type="GO" id="GO:0010045">
    <property type="term" value="P:response to nickel cation"/>
    <property type="evidence" value="ECO:0007669"/>
    <property type="project" value="TreeGrafter"/>
</dbReference>
<evidence type="ECO:0000313" key="15">
    <source>
        <dbReference type="EMBL" id="CDX28272.1"/>
    </source>
</evidence>
<evidence type="ECO:0000256" key="7">
    <source>
        <dbReference type="ARBA" id="ARBA00022692"/>
    </source>
</evidence>
<comment type="function">
    <text evidence="1">Efflux system for nickel and cobalt.</text>
</comment>
<evidence type="ECO:0000256" key="12">
    <source>
        <dbReference type="ARBA" id="ARBA00023285"/>
    </source>
</evidence>
<proteinExistence type="inferred from homology"/>
<evidence type="ECO:0000256" key="14">
    <source>
        <dbReference type="SAM" id="MobiDB-lite"/>
    </source>
</evidence>
<dbReference type="STRING" id="69974.MPLDJ20_60475"/>
<dbReference type="GO" id="GO:0015099">
    <property type="term" value="F:nickel cation transmembrane transporter activity"/>
    <property type="evidence" value="ECO:0007669"/>
    <property type="project" value="UniProtKB-UniRule"/>
</dbReference>
<feature type="compositionally biased region" description="Basic residues" evidence="14">
    <location>
        <begin position="237"/>
        <end position="260"/>
    </location>
</feature>
<dbReference type="Proteomes" id="UP000045285">
    <property type="component" value="Unassembled WGS sequence"/>
</dbReference>
<keyword evidence="4 13" id="KW-0813">Transport</keyword>
<keyword evidence="12" id="KW-0170">Cobalt</keyword>
<keyword evidence="9" id="KW-0406">Ion transport</keyword>
<evidence type="ECO:0000256" key="6">
    <source>
        <dbReference type="ARBA" id="ARBA00022596"/>
    </source>
</evidence>
<dbReference type="AlphaFoldDB" id="A0A090EDG6"/>
<dbReference type="PANTHER" id="PTHR40659">
    <property type="entry name" value="NICKEL/COBALT EFFLUX SYSTEM RCNA"/>
    <property type="match status" value="1"/>
</dbReference>
<evidence type="ECO:0000256" key="5">
    <source>
        <dbReference type="ARBA" id="ARBA00022475"/>
    </source>
</evidence>
<feature type="transmembrane region" description="Helical" evidence="13">
    <location>
        <begin position="113"/>
        <end position="132"/>
    </location>
</feature>
<protein>
    <recommendedName>
        <fullName evidence="13">Nickel/cobalt efflux system</fullName>
    </recommendedName>
</protein>
<gene>
    <name evidence="15" type="ORF">MPL3356_80162</name>
</gene>
<dbReference type="EMBL" id="CCMZ01000075">
    <property type="protein sequence ID" value="CDX28272.1"/>
    <property type="molecule type" value="Genomic_DNA"/>
</dbReference>
<evidence type="ECO:0000256" key="8">
    <source>
        <dbReference type="ARBA" id="ARBA00022989"/>
    </source>
</evidence>
<organism evidence="15 16">
    <name type="scientific">Mesorhizobium plurifarium</name>
    <dbReference type="NCBI Taxonomy" id="69974"/>
    <lineage>
        <taxon>Bacteria</taxon>
        <taxon>Pseudomonadati</taxon>
        <taxon>Pseudomonadota</taxon>
        <taxon>Alphaproteobacteria</taxon>
        <taxon>Hyphomicrobiales</taxon>
        <taxon>Phyllobacteriaceae</taxon>
        <taxon>Mesorhizobium</taxon>
    </lineage>
</organism>
<keyword evidence="11 13" id="KW-0472">Membrane</keyword>
<comment type="subcellular location">
    <subcellularLocation>
        <location evidence="2 13">Cell membrane</location>
        <topology evidence="2 13">Multi-pass membrane protein</topology>
    </subcellularLocation>
</comment>
<dbReference type="GO" id="GO:0005886">
    <property type="term" value="C:plasma membrane"/>
    <property type="evidence" value="ECO:0007669"/>
    <property type="project" value="UniProtKB-SubCell"/>
</dbReference>
<evidence type="ECO:0000256" key="10">
    <source>
        <dbReference type="ARBA" id="ARBA00023112"/>
    </source>
</evidence>
<keyword evidence="6" id="KW-0533">Nickel</keyword>
<feature type="transmembrane region" description="Helical" evidence="13">
    <location>
        <begin position="324"/>
        <end position="347"/>
    </location>
</feature>
<keyword evidence="16" id="KW-1185">Reference proteome</keyword>
<keyword evidence="3" id="KW-0171">Cobalt transport</keyword>
<feature type="transmembrane region" description="Helical" evidence="13">
    <location>
        <begin position="353"/>
        <end position="380"/>
    </location>
</feature>
<keyword evidence="10" id="KW-0921">Nickel transport</keyword>
<evidence type="ECO:0000313" key="16">
    <source>
        <dbReference type="Proteomes" id="UP000045285"/>
    </source>
</evidence>
<evidence type="ECO:0000256" key="4">
    <source>
        <dbReference type="ARBA" id="ARBA00022448"/>
    </source>
</evidence>
<feature type="transmembrane region" description="Helical" evidence="13">
    <location>
        <begin position="401"/>
        <end position="422"/>
    </location>
</feature>
<sequence length="426" mass="45514">MRPSLRASRFRKSVARFCDWNLRQARESRRIFVGHPTNIRLALALLAAALMATHLSGVAHAQSSLGIGTNDGMAPTTTGPFAHILMWINLRQQEFYHSLAAAMKAMRQDGSKLWLLIGLSFAYGIFHAAGPGHGKAVISSYMVANEVALRRGILLSFVSALLQGLTAVVVMMLAYFVLRGTAISMTDAAWFLEISSFVLVTLFGAWLLWRKLGPSILRLFGRTPAYSLSAAHAGHSHAGHAHTHSHAGHSHAHAHAARSLHAHDDHDHHDHSHAHAHDHGAHDHHAAHGHAHHDHGPGEVCETCGHSHAPDPAMLSGDRFDWKTAWSAVAAVGIRPCSGALIVLSFALLNGLWLGGLLSVLAMSIGTAITVSALATIAVTAKNWAVYFAGDGRIGNRIHSIVEIGGAAFIFMVGLLLLSASLSGGV</sequence>
<comment type="similarity">
    <text evidence="13">Belongs to the NiCoT transporter (TC 2.A.52) family.</text>
</comment>
<dbReference type="PANTHER" id="PTHR40659:SF1">
    <property type="entry name" value="NICKEL_COBALT EFFLUX SYSTEM RCNA"/>
    <property type="match status" value="1"/>
</dbReference>
<evidence type="ECO:0000256" key="9">
    <source>
        <dbReference type="ARBA" id="ARBA00023065"/>
    </source>
</evidence>
<feature type="region of interest" description="Disordered" evidence="14">
    <location>
        <begin position="237"/>
        <end position="303"/>
    </location>
</feature>
<dbReference type="GO" id="GO:0046583">
    <property type="term" value="F:monoatomic cation efflux transmembrane transporter activity"/>
    <property type="evidence" value="ECO:0007669"/>
    <property type="project" value="TreeGrafter"/>
</dbReference>
<dbReference type="GO" id="GO:0006824">
    <property type="term" value="P:cobalt ion transport"/>
    <property type="evidence" value="ECO:0007669"/>
    <property type="project" value="UniProtKB-KW"/>
</dbReference>
<evidence type="ECO:0000256" key="11">
    <source>
        <dbReference type="ARBA" id="ARBA00023136"/>
    </source>
</evidence>
<keyword evidence="7 13" id="KW-0812">Transmembrane</keyword>
<dbReference type="InterPro" id="IPR051224">
    <property type="entry name" value="NiCoT_RcnA"/>
</dbReference>
<keyword evidence="5" id="KW-1003">Cell membrane</keyword>